<dbReference type="FunFam" id="1.20.5.110:FF:000022">
    <property type="entry name" value="Syntaxin 19"/>
    <property type="match status" value="1"/>
</dbReference>
<keyword evidence="5 11" id="KW-0812">Transmembrane</keyword>
<evidence type="ECO:0000256" key="7">
    <source>
        <dbReference type="ARBA" id="ARBA00023054"/>
    </source>
</evidence>
<dbReference type="CDD" id="cd15848">
    <property type="entry name" value="SNARE_syntaxin1-like"/>
    <property type="match status" value="1"/>
</dbReference>
<dbReference type="Pfam" id="PF05739">
    <property type="entry name" value="SNARE"/>
    <property type="match status" value="1"/>
</dbReference>
<protein>
    <recommendedName>
        <fullName evidence="12">t-SNARE coiled-coil homology domain-containing protein</fullName>
    </recommendedName>
</protein>
<dbReference type="InterPro" id="IPR006012">
    <property type="entry name" value="Syntaxin/epimorphin_CS"/>
</dbReference>
<evidence type="ECO:0000256" key="11">
    <source>
        <dbReference type="SAM" id="Phobius"/>
    </source>
</evidence>
<dbReference type="GO" id="GO:0031201">
    <property type="term" value="C:SNARE complex"/>
    <property type="evidence" value="ECO:0007669"/>
    <property type="project" value="TreeGrafter"/>
</dbReference>
<dbReference type="SMART" id="SM00397">
    <property type="entry name" value="t_SNARE"/>
    <property type="match status" value="1"/>
</dbReference>
<evidence type="ECO:0000256" key="10">
    <source>
        <dbReference type="SAM" id="Coils"/>
    </source>
</evidence>
<dbReference type="GeneTree" id="ENSGT01050000244948"/>
<dbReference type="GO" id="GO:0005484">
    <property type="term" value="F:SNAP receptor activity"/>
    <property type="evidence" value="ECO:0007669"/>
    <property type="project" value="InterPro"/>
</dbReference>
<sequence>MHESEARHEKIKLRCFRLREELKMKDRLEELRNRVNEDGDSLDLDDTLSFDNPIFQEEEGNPMNKVFQEITSLSLALNKLEELSENIDKKQQQVLCCTTEESICREKKELSAIKDSFTQEAKTLQPRLNSIQEALARDSKQWLAISRIRHIQLSALVGRYRDIIAHHYAKETQYVEKLKEQIRRQTELAGLDLQEEDIKRMVESPVVPRIVGQDLEVLRAKQHLALAQVRHQQLLDLEVQIGELHALFLHLEILVAEQQETINSIEYNVLHTLDYISQSNEEVKKALKYERQSRLSAALSAVLGLCACCTCLSCMATPSVMS</sequence>
<accession>A0A670K202</accession>
<dbReference type="GO" id="GO:0012505">
    <property type="term" value="C:endomembrane system"/>
    <property type="evidence" value="ECO:0007669"/>
    <property type="project" value="UniProtKB-SubCell"/>
</dbReference>
<comment type="subcellular location">
    <subcellularLocation>
        <location evidence="2">Endomembrane system</location>
        <topology evidence="2">Peripheral membrane protein</topology>
    </subcellularLocation>
    <subcellularLocation>
        <location evidence="1">Membrane</location>
        <topology evidence="1">Single-pass membrane protein</topology>
    </subcellularLocation>
</comment>
<dbReference type="GO" id="GO:0048278">
    <property type="term" value="P:vesicle docking"/>
    <property type="evidence" value="ECO:0007669"/>
    <property type="project" value="TreeGrafter"/>
</dbReference>
<reference evidence="13" key="1">
    <citation type="submission" date="2025-08" db="UniProtKB">
        <authorList>
            <consortium name="Ensembl"/>
        </authorList>
    </citation>
    <scope>IDENTIFICATION</scope>
</reference>
<dbReference type="SUPFAM" id="SSF47661">
    <property type="entry name" value="t-snare proteins"/>
    <property type="match status" value="1"/>
</dbReference>
<dbReference type="Ensembl" id="ENSPMRT00000031511.1">
    <property type="protein sequence ID" value="ENSPMRP00000029709.1"/>
    <property type="gene ID" value="ENSPMRG00000019214.1"/>
</dbReference>
<feature type="coiled-coil region" evidence="10">
    <location>
        <begin position="73"/>
        <end position="100"/>
    </location>
</feature>
<keyword evidence="14" id="KW-1185">Reference proteome</keyword>
<dbReference type="InterPro" id="IPR045242">
    <property type="entry name" value="Syntaxin"/>
</dbReference>
<keyword evidence="4" id="KW-0813">Transport</keyword>
<evidence type="ECO:0000256" key="3">
    <source>
        <dbReference type="ARBA" id="ARBA00009063"/>
    </source>
</evidence>
<dbReference type="Gene3D" id="1.20.58.70">
    <property type="match status" value="1"/>
</dbReference>
<feature type="transmembrane region" description="Helical" evidence="11">
    <location>
        <begin position="295"/>
        <end position="321"/>
    </location>
</feature>
<evidence type="ECO:0000259" key="12">
    <source>
        <dbReference type="PROSITE" id="PS50192"/>
    </source>
</evidence>
<dbReference type="InterPro" id="IPR006011">
    <property type="entry name" value="Syntaxin_N"/>
</dbReference>
<dbReference type="PANTHER" id="PTHR19957:SF72">
    <property type="entry name" value="SYNTAXIN-3-LIKE"/>
    <property type="match status" value="1"/>
</dbReference>
<dbReference type="OMA" id="CCTTEES"/>
<reference evidence="13" key="2">
    <citation type="submission" date="2025-09" db="UniProtKB">
        <authorList>
            <consortium name="Ensembl"/>
        </authorList>
    </citation>
    <scope>IDENTIFICATION</scope>
</reference>
<evidence type="ECO:0000256" key="1">
    <source>
        <dbReference type="ARBA" id="ARBA00004167"/>
    </source>
</evidence>
<dbReference type="GO" id="GO:0006906">
    <property type="term" value="P:vesicle fusion"/>
    <property type="evidence" value="ECO:0007669"/>
    <property type="project" value="TreeGrafter"/>
</dbReference>
<evidence type="ECO:0000256" key="9">
    <source>
        <dbReference type="RuleBase" id="RU003858"/>
    </source>
</evidence>
<evidence type="ECO:0000256" key="2">
    <source>
        <dbReference type="ARBA" id="ARBA00004184"/>
    </source>
</evidence>
<feature type="domain" description="T-SNARE coiled-coil homology" evidence="12">
    <location>
        <begin position="224"/>
        <end position="286"/>
    </location>
</feature>
<dbReference type="PROSITE" id="PS00914">
    <property type="entry name" value="SYNTAXIN"/>
    <property type="match status" value="1"/>
</dbReference>
<proteinExistence type="inferred from homology"/>
<evidence type="ECO:0000313" key="14">
    <source>
        <dbReference type="Proteomes" id="UP000472272"/>
    </source>
</evidence>
<keyword evidence="6 11" id="KW-1133">Transmembrane helix</keyword>
<dbReference type="Pfam" id="PF00804">
    <property type="entry name" value="Syntaxin"/>
    <property type="match status" value="1"/>
</dbReference>
<name>A0A670K202_PODMU</name>
<evidence type="ECO:0000256" key="8">
    <source>
        <dbReference type="ARBA" id="ARBA00023136"/>
    </source>
</evidence>
<dbReference type="SMART" id="SM00503">
    <property type="entry name" value="SynN"/>
    <property type="match status" value="1"/>
</dbReference>
<organism evidence="13 14">
    <name type="scientific">Podarcis muralis</name>
    <name type="common">Wall lizard</name>
    <name type="synonym">Lacerta muralis</name>
    <dbReference type="NCBI Taxonomy" id="64176"/>
    <lineage>
        <taxon>Eukaryota</taxon>
        <taxon>Metazoa</taxon>
        <taxon>Chordata</taxon>
        <taxon>Craniata</taxon>
        <taxon>Vertebrata</taxon>
        <taxon>Euteleostomi</taxon>
        <taxon>Lepidosauria</taxon>
        <taxon>Squamata</taxon>
        <taxon>Bifurcata</taxon>
        <taxon>Unidentata</taxon>
        <taxon>Episquamata</taxon>
        <taxon>Laterata</taxon>
        <taxon>Lacertibaenia</taxon>
        <taxon>Lacertidae</taxon>
        <taxon>Podarcis</taxon>
    </lineage>
</organism>
<dbReference type="FunFam" id="1.20.58.70:FF:000027">
    <property type="entry name" value="Putative syntaxin-3"/>
    <property type="match status" value="1"/>
</dbReference>
<evidence type="ECO:0000256" key="6">
    <source>
        <dbReference type="ARBA" id="ARBA00022989"/>
    </source>
</evidence>
<dbReference type="PROSITE" id="PS50192">
    <property type="entry name" value="T_SNARE"/>
    <property type="match status" value="1"/>
</dbReference>
<dbReference type="AlphaFoldDB" id="A0A670K202"/>
<dbReference type="Gene3D" id="1.20.5.110">
    <property type="match status" value="1"/>
</dbReference>
<dbReference type="GO" id="GO:0006887">
    <property type="term" value="P:exocytosis"/>
    <property type="evidence" value="ECO:0007669"/>
    <property type="project" value="TreeGrafter"/>
</dbReference>
<comment type="similarity">
    <text evidence="3 9">Belongs to the syntaxin family.</text>
</comment>
<evidence type="ECO:0000256" key="5">
    <source>
        <dbReference type="ARBA" id="ARBA00022692"/>
    </source>
</evidence>
<dbReference type="InterPro" id="IPR000727">
    <property type="entry name" value="T_SNARE_dom"/>
</dbReference>
<dbReference type="GO" id="GO:0000149">
    <property type="term" value="F:SNARE binding"/>
    <property type="evidence" value="ECO:0007669"/>
    <property type="project" value="TreeGrafter"/>
</dbReference>
<dbReference type="GO" id="GO:0005886">
    <property type="term" value="C:plasma membrane"/>
    <property type="evidence" value="ECO:0007669"/>
    <property type="project" value="TreeGrafter"/>
</dbReference>
<dbReference type="Proteomes" id="UP000472272">
    <property type="component" value="Unplaced"/>
</dbReference>
<dbReference type="InterPro" id="IPR010989">
    <property type="entry name" value="SNARE"/>
</dbReference>
<keyword evidence="8 11" id="KW-0472">Membrane</keyword>
<evidence type="ECO:0000313" key="13">
    <source>
        <dbReference type="Ensembl" id="ENSPMRP00000029709.1"/>
    </source>
</evidence>
<dbReference type="GO" id="GO:0006886">
    <property type="term" value="P:intracellular protein transport"/>
    <property type="evidence" value="ECO:0007669"/>
    <property type="project" value="InterPro"/>
</dbReference>
<dbReference type="PANTHER" id="PTHR19957">
    <property type="entry name" value="SYNTAXIN"/>
    <property type="match status" value="1"/>
</dbReference>
<keyword evidence="7 10" id="KW-0175">Coiled coil</keyword>
<evidence type="ECO:0000256" key="4">
    <source>
        <dbReference type="ARBA" id="ARBA00022448"/>
    </source>
</evidence>